<gene>
    <name evidence="4" type="ORF">SC09_Contig17orf00380</name>
</gene>
<evidence type="ECO:0000256" key="1">
    <source>
        <dbReference type="SAM" id="Coils"/>
    </source>
</evidence>
<dbReference type="GO" id="GO:0000150">
    <property type="term" value="F:DNA strand exchange activity"/>
    <property type="evidence" value="ECO:0007669"/>
    <property type="project" value="InterPro"/>
</dbReference>
<dbReference type="Gene3D" id="3.40.50.1390">
    <property type="entry name" value="Resolvase, N-terminal catalytic domain"/>
    <property type="match status" value="1"/>
</dbReference>
<keyword evidence="1" id="KW-0175">Coiled coil</keyword>
<evidence type="ECO:0000313" key="5">
    <source>
        <dbReference type="Proteomes" id="UP000032247"/>
    </source>
</evidence>
<dbReference type="PROSITE" id="PS51737">
    <property type="entry name" value="RECOMBINASE_DNA_BIND"/>
    <property type="match status" value="1"/>
</dbReference>
<dbReference type="AlphaFoldDB" id="A0A0C3H885"/>
<dbReference type="InterPro" id="IPR050639">
    <property type="entry name" value="SSR_resolvase"/>
</dbReference>
<evidence type="ECO:0000259" key="3">
    <source>
        <dbReference type="PROSITE" id="PS51737"/>
    </source>
</evidence>
<dbReference type="Gene3D" id="3.90.1750.20">
    <property type="entry name" value="Putative Large Serine Recombinase, Chain B, Domain 2"/>
    <property type="match status" value="1"/>
</dbReference>
<dbReference type="InterPro" id="IPR006119">
    <property type="entry name" value="Resolv_N"/>
</dbReference>
<feature type="domain" description="Recombinase" evidence="3">
    <location>
        <begin position="175"/>
        <end position="306"/>
    </location>
</feature>
<organism evidence="4 5">
    <name type="scientific">Bacillus subtilis</name>
    <dbReference type="NCBI Taxonomy" id="1423"/>
    <lineage>
        <taxon>Bacteria</taxon>
        <taxon>Bacillati</taxon>
        <taxon>Bacillota</taxon>
        <taxon>Bacilli</taxon>
        <taxon>Bacillales</taxon>
        <taxon>Bacillaceae</taxon>
        <taxon>Bacillus</taxon>
    </lineage>
</organism>
<dbReference type="Pfam" id="PF13408">
    <property type="entry name" value="Zn_ribbon_recom"/>
    <property type="match status" value="1"/>
</dbReference>
<dbReference type="CDD" id="cd00338">
    <property type="entry name" value="Ser_Recombinase"/>
    <property type="match status" value="1"/>
</dbReference>
<dbReference type="InterPro" id="IPR011109">
    <property type="entry name" value="DNA_bind_recombinase_dom"/>
</dbReference>
<dbReference type="InterPro" id="IPR025827">
    <property type="entry name" value="Zn_ribbon_recom_dom"/>
</dbReference>
<evidence type="ECO:0000259" key="2">
    <source>
        <dbReference type="PROSITE" id="PS51736"/>
    </source>
</evidence>
<dbReference type="EMBL" id="JXBC01000001">
    <property type="protein sequence ID" value="KIU13196.1"/>
    <property type="molecule type" value="Genomic_DNA"/>
</dbReference>
<sequence>MFFKETETQEIIKYEDYPYAVYARVSSEKDEQVTSIANQIDICHHWIEKNNYEWKDEAIQLDDGISGTVLLDRKAMQLILDKAQKRKLKMVVFKSISRLARDLKDALEIREVLLAHGVRVVTLEEGYDSLYEGKNSMKFEMFSMFAAQYPQTISVAASGALAAKARRGEHSGRVPFGFKKEGKFLAINEEEAKVVRFIFDLHNNHGYGHKRIVLKLNEELALGNIVKPQKTEFWQLSTVQTILKNPIYCGVFIANRHTQVKIGGRKKFIRNPKEKWTVYKDWCPKIISEEEYEKANNKEHKMRKKRFNPRNELRGMMKCGVCGCNMVVLPSYKYNQKREKKEFNYLKCSAYRRGGTALCVNHAPMQYKDLRAFVIKTLKQKGKKLKLDVKSDFEEQKKNRIKRTKIEIENAENKKKRLIELYLEDQLITKTEFQAKRKELEEQIEKLNDKLFMLEREEEETIDISNIKNAFAQLERTDQDLFEAFSALIDKLVIYEDGTVDFHYKFK</sequence>
<dbReference type="PATRIC" id="fig|1423.173.peg.318"/>
<dbReference type="SUPFAM" id="SSF53041">
    <property type="entry name" value="Resolvase-like"/>
    <property type="match status" value="1"/>
</dbReference>
<name>A0A0C3H885_BACIU</name>
<dbReference type="PANTHER" id="PTHR30461">
    <property type="entry name" value="DNA-INVERTASE FROM LAMBDOID PROPHAGE"/>
    <property type="match status" value="1"/>
</dbReference>
<dbReference type="InterPro" id="IPR038109">
    <property type="entry name" value="DNA_bind_recomb_sf"/>
</dbReference>
<feature type="coiled-coil region" evidence="1">
    <location>
        <begin position="394"/>
        <end position="460"/>
    </location>
</feature>
<comment type="caution">
    <text evidence="4">The sequence shown here is derived from an EMBL/GenBank/DDBJ whole genome shotgun (WGS) entry which is preliminary data.</text>
</comment>
<dbReference type="Pfam" id="PF07508">
    <property type="entry name" value="Recombinase"/>
    <property type="match status" value="1"/>
</dbReference>
<reference evidence="4 5" key="1">
    <citation type="submission" date="2014-12" db="EMBL/GenBank/DDBJ databases">
        <title>Comparative genome analysis of Bacillus coagulans HM-08, Clostridium butyricum HM-68, Bacillus subtilis HM-66 and Bacillus licheniformis BL-09.</title>
        <authorList>
            <person name="Zhang H."/>
        </authorList>
    </citation>
    <scope>NUCLEOTIDE SEQUENCE [LARGE SCALE GENOMIC DNA]</scope>
    <source>
        <strain evidence="4 5">HM-66</strain>
    </source>
</reference>
<dbReference type="RefSeq" id="WP_041339462.1">
    <property type="nucleotide sequence ID" value="NZ_CP103351.1"/>
</dbReference>
<dbReference type="PANTHER" id="PTHR30461:SF23">
    <property type="entry name" value="DNA RECOMBINASE-RELATED"/>
    <property type="match status" value="1"/>
</dbReference>
<accession>A0A0C3H885</accession>
<evidence type="ECO:0000313" key="4">
    <source>
        <dbReference type="EMBL" id="KIU13196.1"/>
    </source>
</evidence>
<dbReference type="SMART" id="SM00857">
    <property type="entry name" value="Resolvase"/>
    <property type="match status" value="1"/>
</dbReference>
<dbReference type="PROSITE" id="PS51736">
    <property type="entry name" value="RECOMBINASES_3"/>
    <property type="match status" value="1"/>
</dbReference>
<dbReference type="Proteomes" id="UP000032247">
    <property type="component" value="Unassembled WGS sequence"/>
</dbReference>
<proteinExistence type="predicted"/>
<dbReference type="GO" id="GO:0003677">
    <property type="term" value="F:DNA binding"/>
    <property type="evidence" value="ECO:0007669"/>
    <property type="project" value="InterPro"/>
</dbReference>
<protein>
    <submittedName>
        <fullName evidence="4">DNA recombinase</fullName>
    </submittedName>
</protein>
<feature type="domain" description="Resolvase/invertase-type recombinase catalytic" evidence="2">
    <location>
        <begin position="18"/>
        <end position="168"/>
    </location>
</feature>
<dbReference type="InterPro" id="IPR036162">
    <property type="entry name" value="Resolvase-like_N_sf"/>
</dbReference>
<dbReference type="Pfam" id="PF00239">
    <property type="entry name" value="Resolvase"/>
    <property type="match status" value="1"/>
</dbReference>